<name>A0A0P5BYY0_9CRUS</name>
<proteinExistence type="predicted"/>
<evidence type="ECO:0000313" key="1">
    <source>
        <dbReference type="EMBL" id="KZS15424.1"/>
    </source>
</evidence>
<keyword evidence="2" id="KW-1185">Reference proteome</keyword>
<dbReference type="Proteomes" id="UP000076858">
    <property type="component" value="Unassembled WGS sequence"/>
</dbReference>
<evidence type="ECO:0000313" key="2">
    <source>
        <dbReference type="Proteomes" id="UP000076858"/>
    </source>
</evidence>
<dbReference type="AlphaFoldDB" id="A0A0P5BYY0"/>
<reference evidence="1 2" key="1">
    <citation type="submission" date="2016-03" db="EMBL/GenBank/DDBJ databases">
        <title>EvidentialGene: Evidence-directed Construction of Genes on Genomes.</title>
        <authorList>
            <person name="Gilbert D.G."/>
            <person name="Choi J.-H."/>
            <person name="Mockaitis K."/>
            <person name="Colbourne J."/>
            <person name="Pfrender M."/>
        </authorList>
    </citation>
    <scope>NUCLEOTIDE SEQUENCE [LARGE SCALE GENOMIC DNA]</scope>
    <source>
        <strain evidence="1 2">Xinb3</strain>
        <tissue evidence="1">Complete organism</tissue>
    </source>
</reference>
<sequence length="100" mass="11737">MYSNITNGTISVRCLSQQNKNLQQFLAELENWELNASNSVISFPPQTKFQEIFNPHQIQQGLQMCLNLDFEPQLVLRKNGEIIRKKLHVKVHQKQNELFQ</sequence>
<dbReference type="EMBL" id="LRGB01000872">
    <property type="protein sequence ID" value="KZS15424.1"/>
    <property type="molecule type" value="Genomic_DNA"/>
</dbReference>
<gene>
    <name evidence="1" type="ORF">APZ42_019092</name>
</gene>
<organism evidence="1 2">
    <name type="scientific">Daphnia magna</name>
    <dbReference type="NCBI Taxonomy" id="35525"/>
    <lineage>
        <taxon>Eukaryota</taxon>
        <taxon>Metazoa</taxon>
        <taxon>Ecdysozoa</taxon>
        <taxon>Arthropoda</taxon>
        <taxon>Crustacea</taxon>
        <taxon>Branchiopoda</taxon>
        <taxon>Diplostraca</taxon>
        <taxon>Cladocera</taxon>
        <taxon>Anomopoda</taxon>
        <taxon>Daphniidae</taxon>
        <taxon>Daphnia</taxon>
    </lineage>
</organism>
<protein>
    <submittedName>
        <fullName evidence="1">Uncharacterized protein</fullName>
    </submittedName>
</protein>
<accession>A0A0P5BYY0</accession>
<comment type="caution">
    <text evidence="1">The sequence shown here is derived from an EMBL/GenBank/DDBJ whole genome shotgun (WGS) entry which is preliminary data.</text>
</comment>